<dbReference type="OrthoDB" id="639027at2759"/>
<keyword evidence="3" id="KW-1185">Reference proteome</keyword>
<protein>
    <submittedName>
        <fullName evidence="2">Uncharacterized protein</fullName>
    </submittedName>
</protein>
<reference evidence="2" key="1">
    <citation type="submission" date="2022-03" db="EMBL/GenBank/DDBJ databases">
        <authorList>
            <person name="Sayadi A."/>
        </authorList>
    </citation>
    <scope>NUCLEOTIDE SEQUENCE</scope>
</reference>
<dbReference type="Proteomes" id="UP001152888">
    <property type="component" value="Unassembled WGS sequence"/>
</dbReference>
<comment type="caution">
    <text evidence="2">The sequence shown here is derived from an EMBL/GenBank/DDBJ whole genome shotgun (WGS) entry which is preliminary data.</text>
</comment>
<proteinExistence type="predicted"/>
<organism evidence="2 3">
    <name type="scientific">Acanthoscelides obtectus</name>
    <name type="common">Bean weevil</name>
    <name type="synonym">Bruchus obtectus</name>
    <dbReference type="NCBI Taxonomy" id="200917"/>
    <lineage>
        <taxon>Eukaryota</taxon>
        <taxon>Metazoa</taxon>
        <taxon>Ecdysozoa</taxon>
        <taxon>Arthropoda</taxon>
        <taxon>Hexapoda</taxon>
        <taxon>Insecta</taxon>
        <taxon>Pterygota</taxon>
        <taxon>Neoptera</taxon>
        <taxon>Endopterygota</taxon>
        <taxon>Coleoptera</taxon>
        <taxon>Polyphaga</taxon>
        <taxon>Cucujiformia</taxon>
        <taxon>Chrysomeloidea</taxon>
        <taxon>Chrysomelidae</taxon>
        <taxon>Bruchinae</taxon>
        <taxon>Bruchini</taxon>
        <taxon>Acanthoscelides</taxon>
    </lineage>
</organism>
<sequence length="115" mass="12874">MPVICTSSRKPSYQPITYRILQRKQEENKHDPDTLKTFSVRASETSSLSSASKSLVGTAVPNSTAKERLSRRARVSIKPDDESILSISPKLQELQQLHNQLTRSSYIPVTTTKDS</sequence>
<dbReference type="EMBL" id="CAKOFQ010006747">
    <property type="protein sequence ID" value="CAH1967699.1"/>
    <property type="molecule type" value="Genomic_DNA"/>
</dbReference>
<feature type="region of interest" description="Disordered" evidence="1">
    <location>
        <begin position="42"/>
        <end position="75"/>
    </location>
</feature>
<evidence type="ECO:0000256" key="1">
    <source>
        <dbReference type="SAM" id="MobiDB-lite"/>
    </source>
</evidence>
<evidence type="ECO:0000313" key="3">
    <source>
        <dbReference type="Proteomes" id="UP001152888"/>
    </source>
</evidence>
<evidence type="ECO:0000313" key="2">
    <source>
        <dbReference type="EMBL" id="CAH1967699.1"/>
    </source>
</evidence>
<accession>A0A9P0K6S9</accession>
<feature type="compositionally biased region" description="Low complexity" evidence="1">
    <location>
        <begin position="42"/>
        <end position="56"/>
    </location>
</feature>
<name>A0A9P0K6S9_ACAOB</name>
<dbReference type="AlphaFoldDB" id="A0A9P0K6S9"/>
<gene>
    <name evidence="2" type="ORF">ACAOBT_LOCUS7500</name>
</gene>